<sequence length="245" mass="29087">MSQNTFDEKMGGSMSGLYFEVRSRLRRKFNWWEDIGFKFFEVVLLLLLILYVVDLVSSNSYASNTVFLNVLIFFFIYRGFAIFRKNKVINIAIQYNQNNILTPEDIDKLLKEIKKSINSTRDLIKWGMGIFATIMIALLSIVSTLFSKIFDLLTKNISETELLNYFKGLSIESIVIDWIKVLFSVLIIVVVFLFVIYIILDLFTYDRRFVYNVLINFQYRAFQIGELEEKRFWSSFKEIFFIDYF</sequence>
<proteinExistence type="predicted"/>
<keyword evidence="1" id="KW-0812">Transmembrane</keyword>
<feature type="transmembrane region" description="Helical" evidence="1">
    <location>
        <begin position="178"/>
        <end position="200"/>
    </location>
</feature>
<protein>
    <submittedName>
        <fullName evidence="2">Uncharacterized protein</fullName>
    </submittedName>
</protein>
<dbReference type="EMBL" id="AQTU01000038">
    <property type="protein sequence ID" value="EOB31154.1"/>
    <property type="molecule type" value="Genomic_DNA"/>
</dbReference>
<accession>R0NMB2</accession>
<dbReference type="AlphaFoldDB" id="R0NMB2"/>
<name>R0NMB2_STRMT</name>
<dbReference type="Proteomes" id="UP000013315">
    <property type="component" value="Unassembled WGS sequence"/>
</dbReference>
<keyword evidence="1" id="KW-1133">Transmembrane helix</keyword>
<evidence type="ECO:0000313" key="2">
    <source>
        <dbReference type="EMBL" id="EOB31154.1"/>
    </source>
</evidence>
<dbReference type="PATRIC" id="fig|1239793.3.peg.1893"/>
<comment type="caution">
    <text evidence="2">The sequence shown here is derived from an EMBL/GenBank/DDBJ whole genome shotgun (WGS) entry which is preliminary data.</text>
</comment>
<organism evidence="2 3">
    <name type="scientific">Streptococcus mitis 13/39</name>
    <dbReference type="NCBI Taxonomy" id="1239793"/>
    <lineage>
        <taxon>Bacteria</taxon>
        <taxon>Bacillati</taxon>
        <taxon>Bacillota</taxon>
        <taxon>Bacilli</taxon>
        <taxon>Lactobacillales</taxon>
        <taxon>Streptococcaceae</taxon>
        <taxon>Streptococcus</taxon>
        <taxon>Streptococcus mitis group</taxon>
    </lineage>
</organism>
<feature type="transmembrane region" description="Helical" evidence="1">
    <location>
        <begin position="35"/>
        <end position="53"/>
    </location>
</feature>
<feature type="transmembrane region" description="Helical" evidence="1">
    <location>
        <begin position="65"/>
        <end position="83"/>
    </location>
</feature>
<evidence type="ECO:0000313" key="3">
    <source>
        <dbReference type="Proteomes" id="UP000013315"/>
    </source>
</evidence>
<gene>
    <name evidence="2" type="ORF">D065_09707</name>
</gene>
<keyword evidence="1" id="KW-0472">Membrane</keyword>
<evidence type="ECO:0000256" key="1">
    <source>
        <dbReference type="SAM" id="Phobius"/>
    </source>
</evidence>
<reference evidence="2 3" key="1">
    <citation type="submission" date="2013-04" db="EMBL/GenBank/DDBJ databases">
        <authorList>
            <person name="Ikryannikova L.N."/>
            <person name="Ilina E.N."/>
            <person name="Kostryukova E.S."/>
            <person name="Semashko T.A."/>
            <person name="Karpova I.Y.U."/>
            <person name="Larin A.K."/>
            <person name="Ischenko D.S."/>
            <person name="Alekseev D.G."/>
            <person name="Klimova E.A."/>
            <person name="Filimonova A.V."/>
            <person name="Savinova T.A."/>
            <person name="Filimonova O.Y.U."/>
            <person name="Dubovickaya V.A."/>
            <person name="Sidorenko S.V."/>
            <person name="Govorun V.M."/>
        </authorList>
    </citation>
    <scope>NUCLEOTIDE SEQUENCE [LARGE SCALE GENOMIC DNA]</scope>
    <source>
        <strain evidence="2 3">13/39</strain>
    </source>
</reference>
<feature type="transmembrane region" description="Helical" evidence="1">
    <location>
        <begin position="123"/>
        <end position="146"/>
    </location>
</feature>